<protein>
    <submittedName>
        <fullName evidence="2">Uncharacterized protein</fullName>
    </submittedName>
</protein>
<comment type="caution">
    <text evidence="2">The sequence shown here is derived from an EMBL/GenBank/DDBJ whole genome shotgun (WGS) entry which is preliminary data.</text>
</comment>
<dbReference type="AlphaFoldDB" id="A0A2T6BNV0"/>
<sequence>MLNPMKHYILSMALGVGLLAAAPVHAACYADYKAKKDNPLQLHYGVIALPDSACSSARAAAQSVAPRLQAAGWTLLNIVSVFDDRGLDRRQANAGQYFLRF</sequence>
<dbReference type="Proteomes" id="UP000243978">
    <property type="component" value="Unassembled WGS sequence"/>
</dbReference>
<name>A0A2T6BNV0_9RHOB</name>
<keyword evidence="1" id="KW-0732">Signal</keyword>
<evidence type="ECO:0000313" key="2">
    <source>
        <dbReference type="EMBL" id="PTX57758.1"/>
    </source>
</evidence>
<feature type="chain" id="PRO_5015598806" evidence="1">
    <location>
        <begin position="27"/>
        <end position="101"/>
    </location>
</feature>
<feature type="signal peptide" evidence="1">
    <location>
        <begin position="1"/>
        <end position="26"/>
    </location>
</feature>
<reference evidence="2 3" key="1">
    <citation type="submission" date="2018-04" db="EMBL/GenBank/DDBJ databases">
        <title>Genomic Encyclopedia of Archaeal and Bacterial Type Strains, Phase II (KMG-II): from individual species to whole genera.</title>
        <authorList>
            <person name="Goeker M."/>
        </authorList>
    </citation>
    <scope>NUCLEOTIDE SEQUENCE [LARGE SCALE GENOMIC DNA]</scope>
    <source>
        <strain evidence="2 3">DSM 100977</strain>
    </source>
</reference>
<proteinExistence type="predicted"/>
<gene>
    <name evidence="2" type="ORF">C8N43_2429</name>
</gene>
<dbReference type="EMBL" id="QBKS01000001">
    <property type="protein sequence ID" value="PTX57758.1"/>
    <property type="molecule type" value="Genomic_DNA"/>
</dbReference>
<keyword evidence="3" id="KW-1185">Reference proteome</keyword>
<evidence type="ECO:0000256" key="1">
    <source>
        <dbReference type="SAM" id="SignalP"/>
    </source>
</evidence>
<accession>A0A2T6BNV0</accession>
<evidence type="ECO:0000313" key="3">
    <source>
        <dbReference type="Proteomes" id="UP000243978"/>
    </source>
</evidence>
<organism evidence="2 3">
    <name type="scientific">Litoreibacter ponti</name>
    <dbReference type="NCBI Taxonomy" id="1510457"/>
    <lineage>
        <taxon>Bacteria</taxon>
        <taxon>Pseudomonadati</taxon>
        <taxon>Pseudomonadota</taxon>
        <taxon>Alphaproteobacteria</taxon>
        <taxon>Rhodobacterales</taxon>
        <taxon>Roseobacteraceae</taxon>
        <taxon>Litoreibacter</taxon>
    </lineage>
</organism>